<sequence length="217" mass="24947">MPSFGNSGKSVEIEKDINEFLNEVSEAGDLFTKGVKAYLNTYMASFKSFLQQTVETEQSADELRRSIKQKLYGRTLVPESRGDILRLIESMDSLLGRYKGTLWQLEIEQPDIDNEFIDDFNALTQCVVASVEAVTRGIRAFFRNRDEVKGHIEKVSVWETEADIISTRLQMLIFRREGLELSRQMHLRDFVRQVDRIADEAEDLADSLAIYVIKRAL</sequence>
<dbReference type="PANTHER" id="PTHR36536">
    <property type="entry name" value="UPF0111 PROTEIN HI_1603"/>
    <property type="match status" value="1"/>
</dbReference>
<dbReference type="EMBL" id="AP024488">
    <property type="protein sequence ID" value="BCS95733.1"/>
    <property type="molecule type" value="Genomic_DNA"/>
</dbReference>
<protein>
    <submittedName>
        <fullName evidence="2">TIGR00153 family protein</fullName>
    </submittedName>
</protein>
<dbReference type="PANTHER" id="PTHR36536:SF3">
    <property type="entry name" value="UPF0111 PROTEIN HI_1603"/>
    <property type="match status" value="1"/>
</dbReference>
<proteinExistence type="inferred from homology"/>
<dbReference type="InterPro" id="IPR018445">
    <property type="entry name" value="Put_Phosphate_transp_reg"/>
</dbReference>
<organism evidence="2 3">
    <name type="scientific">Desulfoluna limicola</name>
    <dbReference type="NCBI Taxonomy" id="2810562"/>
    <lineage>
        <taxon>Bacteria</taxon>
        <taxon>Pseudomonadati</taxon>
        <taxon>Thermodesulfobacteriota</taxon>
        <taxon>Desulfobacteria</taxon>
        <taxon>Desulfobacterales</taxon>
        <taxon>Desulfolunaceae</taxon>
        <taxon>Desulfoluna</taxon>
    </lineage>
</organism>
<gene>
    <name evidence="2" type="ORF">DSLASN_13650</name>
</gene>
<dbReference type="Proteomes" id="UP001320148">
    <property type="component" value="Chromosome"/>
</dbReference>
<dbReference type="InterPro" id="IPR002727">
    <property type="entry name" value="DUF47"/>
</dbReference>
<evidence type="ECO:0000313" key="2">
    <source>
        <dbReference type="EMBL" id="BCS95733.1"/>
    </source>
</evidence>
<dbReference type="InterPro" id="IPR038078">
    <property type="entry name" value="PhoU-like_sf"/>
</dbReference>
<keyword evidence="3" id="KW-1185">Reference proteome</keyword>
<comment type="similarity">
    <text evidence="1">Belongs to the UPF0111 family.</text>
</comment>
<evidence type="ECO:0000313" key="3">
    <source>
        <dbReference type="Proteomes" id="UP001320148"/>
    </source>
</evidence>
<accession>A0ABN6F1B4</accession>
<dbReference type="Gene3D" id="1.20.58.220">
    <property type="entry name" value="Phosphate transport system protein phou homolog 2, domain 2"/>
    <property type="match status" value="1"/>
</dbReference>
<dbReference type="RefSeq" id="WP_236892038.1">
    <property type="nucleotide sequence ID" value="NZ_AP024488.1"/>
</dbReference>
<reference evidence="2 3" key="1">
    <citation type="submission" date="2021-02" db="EMBL/GenBank/DDBJ databases">
        <title>Complete genome of Desulfoluna sp. strain ASN36.</title>
        <authorList>
            <person name="Takahashi A."/>
            <person name="Kojima H."/>
            <person name="Fukui M."/>
        </authorList>
    </citation>
    <scope>NUCLEOTIDE SEQUENCE [LARGE SCALE GENOMIC DNA]</scope>
    <source>
        <strain evidence="2 3">ASN36</strain>
    </source>
</reference>
<evidence type="ECO:0000256" key="1">
    <source>
        <dbReference type="ARBA" id="ARBA00008591"/>
    </source>
</evidence>
<name>A0ABN6F1B4_9BACT</name>
<dbReference type="Pfam" id="PF01865">
    <property type="entry name" value="PhoU_div"/>
    <property type="match status" value="1"/>
</dbReference>